<gene>
    <name evidence="2" type="ORF">NPIL_484431</name>
</gene>
<evidence type="ECO:0000313" key="3">
    <source>
        <dbReference type="Proteomes" id="UP000887013"/>
    </source>
</evidence>
<dbReference type="AlphaFoldDB" id="A0A8X6PXT7"/>
<accession>A0A8X6PXT7</accession>
<evidence type="ECO:0000313" key="2">
    <source>
        <dbReference type="EMBL" id="GFT95458.1"/>
    </source>
</evidence>
<name>A0A8X6PXT7_NEPPI</name>
<evidence type="ECO:0000256" key="1">
    <source>
        <dbReference type="SAM" id="MobiDB-lite"/>
    </source>
</evidence>
<organism evidence="2 3">
    <name type="scientific">Nephila pilipes</name>
    <name type="common">Giant wood spider</name>
    <name type="synonym">Nephila maculata</name>
    <dbReference type="NCBI Taxonomy" id="299642"/>
    <lineage>
        <taxon>Eukaryota</taxon>
        <taxon>Metazoa</taxon>
        <taxon>Ecdysozoa</taxon>
        <taxon>Arthropoda</taxon>
        <taxon>Chelicerata</taxon>
        <taxon>Arachnida</taxon>
        <taxon>Araneae</taxon>
        <taxon>Araneomorphae</taxon>
        <taxon>Entelegynae</taxon>
        <taxon>Araneoidea</taxon>
        <taxon>Nephilidae</taxon>
        <taxon>Nephila</taxon>
    </lineage>
</organism>
<dbReference type="Proteomes" id="UP000887013">
    <property type="component" value="Unassembled WGS sequence"/>
</dbReference>
<dbReference type="EMBL" id="BMAW01026082">
    <property type="protein sequence ID" value="GFT95458.1"/>
    <property type="molecule type" value="Genomic_DNA"/>
</dbReference>
<comment type="caution">
    <text evidence="2">The sequence shown here is derived from an EMBL/GenBank/DDBJ whole genome shotgun (WGS) entry which is preliminary data.</text>
</comment>
<feature type="region of interest" description="Disordered" evidence="1">
    <location>
        <begin position="23"/>
        <end position="43"/>
    </location>
</feature>
<reference evidence="2" key="1">
    <citation type="submission" date="2020-08" db="EMBL/GenBank/DDBJ databases">
        <title>Multicomponent nature underlies the extraordinary mechanical properties of spider dragline silk.</title>
        <authorList>
            <person name="Kono N."/>
            <person name="Nakamura H."/>
            <person name="Mori M."/>
            <person name="Yoshida Y."/>
            <person name="Ohtoshi R."/>
            <person name="Malay A.D."/>
            <person name="Moran D.A.P."/>
            <person name="Tomita M."/>
            <person name="Numata K."/>
            <person name="Arakawa K."/>
        </authorList>
    </citation>
    <scope>NUCLEOTIDE SEQUENCE</scope>
</reference>
<keyword evidence="3" id="KW-1185">Reference proteome</keyword>
<sequence length="123" mass="13524">MKAFQPLPGHMVQCIGLVRNADGPHGRRGAAGKSSDMRAERLTKGSNRSSFYTVPDGWGGLASPTLLTCDKWDGWKVQERAHALRLQPTSIRCDCMRARSCSSFPWLSVTGEALQGDRMGKLF</sequence>
<proteinExistence type="predicted"/>
<protein>
    <submittedName>
        <fullName evidence="2">Uncharacterized protein</fullName>
    </submittedName>
</protein>